<name>E2S5S6_9CORY</name>
<accession>E2S5S6</accession>
<dbReference type="AlphaFoldDB" id="E2S5S6"/>
<evidence type="ECO:0000313" key="1">
    <source>
        <dbReference type="EMBL" id="EFQ79937.1"/>
    </source>
</evidence>
<protein>
    <submittedName>
        <fullName evidence="1">Uncharacterized protein</fullName>
    </submittedName>
</protein>
<keyword evidence="2" id="KW-1185">Reference proteome</keyword>
<comment type="caution">
    <text evidence="1">The sequence shown here is derived from an EMBL/GenBank/DDBJ whole genome shotgun (WGS) entry which is preliminary data.</text>
</comment>
<dbReference type="HOGENOM" id="CLU_3308218_0_0_11"/>
<organism evidence="1 2">
    <name type="scientific">Corynebacterium pseudogenitalium ATCC 33035</name>
    <dbReference type="NCBI Taxonomy" id="525264"/>
    <lineage>
        <taxon>Bacteria</taxon>
        <taxon>Bacillati</taxon>
        <taxon>Actinomycetota</taxon>
        <taxon>Actinomycetes</taxon>
        <taxon>Mycobacteriales</taxon>
        <taxon>Corynebacteriaceae</taxon>
        <taxon>Corynebacterium</taxon>
    </lineage>
</organism>
<gene>
    <name evidence="1" type="ORF">HMPREF0305_11817</name>
</gene>
<reference evidence="1 2" key="1">
    <citation type="submission" date="2010-08" db="EMBL/GenBank/DDBJ databases">
        <authorList>
            <person name="Muzny D."/>
            <person name="Qin X."/>
            <person name="Buhay C."/>
            <person name="Dugan-Rocha S."/>
            <person name="Ding Y."/>
            <person name="Chen G."/>
            <person name="Hawes A."/>
            <person name="Holder M."/>
            <person name="Jhangiani S."/>
            <person name="Johnson A."/>
            <person name="Khan Z."/>
            <person name="Li Z."/>
            <person name="Liu W."/>
            <person name="Liu X."/>
            <person name="Perez L."/>
            <person name="Shen H."/>
            <person name="Wang Q."/>
            <person name="Watt J."/>
            <person name="Xi L."/>
            <person name="Xin Y."/>
            <person name="Zhou J."/>
            <person name="Deng J."/>
            <person name="Jiang H."/>
            <person name="Liu Y."/>
            <person name="Qu J."/>
            <person name="Song X.-Z."/>
            <person name="Zhang L."/>
            <person name="Villasana D."/>
            <person name="Johnson A."/>
            <person name="Liu J."/>
            <person name="Liyanage D."/>
            <person name="Lorensuhewa L."/>
            <person name="Robinson T."/>
            <person name="Song A."/>
            <person name="Song B.-B."/>
            <person name="Dinh H."/>
            <person name="Thornton R."/>
            <person name="Coyle M."/>
            <person name="Francisco L."/>
            <person name="Jackson L."/>
            <person name="Javaid M."/>
            <person name="Korchina V."/>
            <person name="Kovar C."/>
            <person name="Mata R."/>
            <person name="Mathew T."/>
            <person name="Ngo R."/>
            <person name="Nguyen L."/>
            <person name="Nguyen N."/>
            <person name="Okwuonu G."/>
            <person name="Ongeri F."/>
            <person name="Pham C."/>
            <person name="Simmons D."/>
            <person name="Wilczek-Boney K."/>
            <person name="Hale W."/>
            <person name="Jakkamsetti A."/>
            <person name="Pham P."/>
            <person name="Ruth R."/>
            <person name="San Lucas F."/>
            <person name="Warren J."/>
            <person name="Zhang J."/>
            <person name="Zhao Z."/>
            <person name="Zhou C."/>
            <person name="Zhu D."/>
            <person name="Lee S."/>
            <person name="Bess C."/>
            <person name="Blankenburg K."/>
            <person name="Forbes L."/>
            <person name="Fu Q."/>
            <person name="Gubbala S."/>
            <person name="Hirani K."/>
            <person name="Jayaseelan J.C."/>
            <person name="Lara F."/>
            <person name="Munidasa M."/>
            <person name="Palculict T."/>
            <person name="Patil S."/>
            <person name="Pu L.-L."/>
            <person name="Saada N."/>
            <person name="Tang L."/>
            <person name="Weissenberger G."/>
            <person name="Zhu Y."/>
            <person name="Hemphill L."/>
            <person name="Shang Y."/>
            <person name="Youmans B."/>
            <person name="Ayvaz T."/>
            <person name="Ross M."/>
            <person name="Santibanez J."/>
            <person name="Aqrawi P."/>
            <person name="Gross S."/>
            <person name="Joshi V."/>
            <person name="Fowler G."/>
            <person name="Nazareth L."/>
            <person name="Reid J."/>
            <person name="Worley K."/>
            <person name="Petrosino J."/>
            <person name="Highlander S."/>
            <person name="Gibbs R."/>
        </authorList>
    </citation>
    <scope>NUCLEOTIDE SEQUENCE [LARGE SCALE GENOMIC DNA]</scope>
    <source>
        <strain evidence="1 2">ATCC 33035</strain>
    </source>
</reference>
<dbReference type="Proteomes" id="UP000003020">
    <property type="component" value="Unassembled WGS sequence"/>
</dbReference>
<proteinExistence type="predicted"/>
<dbReference type="EMBL" id="ABYQ02000013">
    <property type="protein sequence ID" value="EFQ79937.1"/>
    <property type="molecule type" value="Genomic_DNA"/>
</dbReference>
<sequence>MLVHGSGQQFCGLVSKNDCLELFHQEGEKGDGKWYQNHE</sequence>
<evidence type="ECO:0000313" key="2">
    <source>
        <dbReference type="Proteomes" id="UP000003020"/>
    </source>
</evidence>